<feature type="compositionally biased region" description="Low complexity" evidence="1">
    <location>
        <begin position="60"/>
        <end position="89"/>
    </location>
</feature>
<keyword evidence="4" id="KW-1185">Reference proteome</keyword>
<dbReference type="EMBL" id="CAJFCW020000003">
    <property type="protein sequence ID" value="CAG9102151.1"/>
    <property type="molecule type" value="Genomic_DNA"/>
</dbReference>
<name>A0A811KFN9_9BILA</name>
<feature type="compositionally biased region" description="Basic residues" evidence="1">
    <location>
        <begin position="165"/>
        <end position="174"/>
    </location>
</feature>
<feature type="compositionally biased region" description="Polar residues" evidence="1">
    <location>
        <begin position="33"/>
        <end position="43"/>
    </location>
</feature>
<feature type="compositionally biased region" description="Basic and acidic residues" evidence="1">
    <location>
        <begin position="148"/>
        <end position="158"/>
    </location>
</feature>
<feature type="transmembrane region" description="Helical" evidence="2">
    <location>
        <begin position="6"/>
        <end position="24"/>
    </location>
</feature>
<dbReference type="Proteomes" id="UP000614601">
    <property type="component" value="Unassembled WGS sequence"/>
</dbReference>
<evidence type="ECO:0000256" key="2">
    <source>
        <dbReference type="SAM" id="Phobius"/>
    </source>
</evidence>
<keyword evidence="2" id="KW-0812">Transmembrane</keyword>
<gene>
    <name evidence="3" type="ORF">BOKJ2_LOCUS5440</name>
</gene>
<comment type="caution">
    <text evidence="3">The sequence shown here is derived from an EMBL/GenBank/DDBJ whole genome shotgun (WGS) entry which is preliminary data.</text>
</comment>
<dbReference type="EMBL" id="CAJFDH010000003">
    <property type="protein sequence ID" value="CAD5214133.1"/>
    <property type="molecule type" value="Genomic_DNA"/>
</dbReference>
<feature type="compositionally biased region" description="Basic and acidic residues" evidence="1">
    <location>
        <begin position="121"/>
        <end position="134"/>
    </location>
</feature>
<accession>A0A811KFN9</accession>
<organism evidence="3 4">
    <name type="scientific">Bursaphelenchus okinawaensis</name>
    <dbReference type="NCBI Taxonomy" id="465554"/>
    <lineage>
        <taxon>Eukaryota</taxon>
        <taxon>Metazoa</taxon>
        <taxon>Ecdysozoa</taxon>
        <taxon>Nematoda</taxon>
        <taxon>Chromadorea</taxon>
        <taxon>Rhabditida</taxon>
        <taxon>Tylenchina</taxon>
        <taxon>Tylenchomorpha</taxon>
        <taxon>Aphelenchoidea</taxon>
        <taxon>Aphelenchoididae</taxon>
        <taxon>Bursaphelenchus</taxon>
    </lineage>
</organism>
<evidence type="ECO:0000313" key="3">
    <source>
        <dbReference type="EMBL" id="CAD5214133.1"/>
    </source>
</evidence>
<dbReference type="Proteomes" id="UP000783686">
    <property type="component" value="Unassembled WGS sequence"/>
</dbReference>
<proteinExistence type="predicted"/>
<reference evidence="3" key="1">
    <citation type="submission" date="2020-09" db="EMBL/GenBank/DDBJ databases">
        <authorList>
            <person name="Kikuchi T."/>
        </authorList>
    </citation>
    <scope>NUCLEOTIDE SEQUENCE</scope>
    <source>
        <strain evidence="3">SH1</strain>
    </source>
</reference>
<evidence type="ECO:0000256" key="1">
    <source>
        <dbReference type="SAM" id="MobiDB-lite"/>
    </source>
</evidence>
<feature type="compositionally biased region" description="Basic and acidic residues" evidence="1">
    <location>
        <begin position="175"/>
        <end position="194"/>
    </location>
</feature>
<sequence>MDEVLWPIVLYSIVNVSAAAFYVWGCSRKKKSATPSQIKTPSNVTPPPATPSKQAPPTPSQQQQEAPAAAGSNSAPAPAAAPEVKPAETPNRDKPAESTKNTPVGILPSEKGGFTSQKKRKIEEKLEKEKKQKIESGFFASNSEDDTLEKIDSCKQEESGEGNSSKKRSRKVKKKPAENKDKEKENDKPKEEKK</sequence>
<evidence type="ECO:0000313" key="4">
    <source>
        <dbReference type="Proteomes" id="UP000614601"/>
    </source>
</evidence>
<protein>
    <submittedName>
        <fullName evidence="3">Uncharacterized protein</fullName>
    </submittedName>
</protein>
<dbReference type="AlphaFoldDB" id="A0A811KFN9"/>
<keyword evidence="2" id="KW-1133">Transmembrane helix</keyword>
<feature type="compositionally biased region" description="Pro residues" evidence="1">
    <location>
        <begin position="44"/>
        <end position="59"/>
    </location>
</feature>
<feature type="region of interest" description="Disordered" evidence="1">
    <location>
        <begin position="31"/>
        <end position="194"/>
    </location>
</feature>
<keyword evidence="2" id="KW-0472">Membrane</keyword>